<proteinExistence type="predicted"/>
<dbReference type="Proteomes" id="UP000224567">
    <property type="component" value="Unassembled WGS sequence"/>
</dbReference>
<evidence type="ECO:0000313" key="2">
    <source>
        <dbReference type="Proteomes" id="UP000224567"/>
    </source>
</evidence>
<sequence>MILRDEKERKLFDDLLCVKRQEKIQRQYIAKNIQSRKMISDLQARERAAFARCAREEEEVDRIPTMHSNNVS</sequence>
<evidence type="ECO:0000313" key="1">
    <source>
        <dbReference type="EMBL" id="PHT50845.1"/>
    </source>
</evidence>
<reference evidence="1 2" key="1">
    <citation type="journal article" date="2017" name="Genome Biol.">
        <title>New reference genome sequences of hot pepper reveal the massive evolution of plant disease-resistance genes by retroduplication.</title>
        <authorList>
            <person name="Kim S."/>
            <person name="Park J."/>
            <person name="Yeom S.I."/>
            <person name="Kim Y.M."/>
            <person name="Seo E."/>
            <person name="Kim K.T."/>
            <person name="Kim M.S."/>
            <person name="Lee J.M."/>
            <person name="Cheong K."/>
            <person name="Shin H.S."/>
            <person name="Kim S.B."/>
            <person name="Han K."/>
            <person name="Lee J."/>
            <person name="Park M."/>
            <person name="Lee H.A."/>
            <person name="Lee H.Y."/>
            <person name="Lee Y."/>
            <person name="Oh S."/>
            <person name="Lee J.H."/>
            <person name="Choi E."/>
            <person name="Choi E."/>
            <person name="Lee S.E."/>
            <person name="Jeon J."/>
            <person name="Kim H."/>
            <person name="Choi G."/>
            <person name="Song H."/>
            <person name="Lee J."/>
            <person name="Lee S.C."/>
            <person name="Kwon J.K."/>
            <person name="Lee H.Y."/>
            <person name="Koo N."/>
            <person name="Hong Y."/>
            <person name="Kim R.W."/>
            <person name="Kang W.H."/>
            <person name="Huh J.H."/>
            <person name="Kang B.C."/>
            <person name="Yang T.J."/>
            <person name="Lee Y.H."/>
            <person name="Bennetzen J.L."/>
            <person name="Choi D."/>
        </authorList>
    </citation>
    <scope>NUCLEOTIDE SEQUENCE [LARGE SCALE GENOMIC DNA]</scope>
    <source>
        <strain evidence="2">cv. PBC81</strain>
    </source>
</reference>
<organism evidence="1 2">
    <name type="scientific">Capsicum baccatum</name>
    <name type="common">Peruvian pepper</name>
    <dbReference type="NCBI Taxonomy" id="33114"/>
    <lineage>
        <taxon>Eukaryota</taxon>
        <taxon>Viridiplantae</taxon>
        <taxon>Streptophyta</taxon>
        <taxon>Embryophyta</taxon>
        <taxon>Tracheophyta</taxon>
        <taxon>Spermatophyta</taxon>
        <taxon>Magnoliopsida</taxon>
        <taxon>eudicotyledons</taxon>
        <taxon>Gunneridae</taxon>
        <taxon>Pentapetalae</taxon>
        <taxon>asterids</taxon>
        <taxon>lamiids</taxon>
        <taxon>Solanales</taxon>
        <taxon>Solanaceae</taxon>
        <taxon>Solanoideae</taxon>
        <taxon>Capsiceae</taxon>
        <taxon>Capsicum</taxon>
    </lineage>
</organism>
<dbReference type="EMBL" id="MLFT02000004">
    <property type="protein sequence ID" value="PHT50845.1"/>
    <property type="molecule type" value="Genomic_DNA"/>
</dbReference>
<keyword evidence="2" id="KW-1185">Reference proteome</keyword>
<dbReference type="AlphaFoldDB" id="A0A2G2X059"/>
<gene>
    <name evidence="1" type="ORF">CQW23_10592</name>
</gene>
<accession>A0A2G2X059</accession>
<comment type="caution">
    <text evidence="1">The sequence shown here is derived from an EMBL/GenBank/DDBJ whole genome shotgun (WGS) entry which is preliminary data.</text>
</comment>
<dbReference type="STRING" id="33114.A0A2G2X059"/>
<protein>
    <submittedName>
        <fullName evidence="1">Uncharacterized protein</fullName>
    </submittedName>
</protein>
<dbReference type="OrthoDB" id="10250354at2759"/>
<reference evidence="2" key="2">
    <citation type="journal article" date="2017" name="J. Anim. Genet.">
        <title>Multiple reference genome sequences of hot pepper reveal the massive evolution of plant disease resistance genes by retroduplication.</title>
        <authorList>
            <person name="Kim S."/>
            <person name="Park J."/>
            <person name="Yeom S.-I."/>
            <person name="Kim Y.-M."/>
            <person name="Seo E."/>
            <person name="Kim K.-T."/>
            <person name="Kim M.-S."/>
            <person name="Lee J.M."/>
            <person name="Cheong K."/>
            <person name="Shin H.-S."/>
            <person name="Kim S.-B."/>
            <person name="Han K."/>
            <person name="Lee J."/>
            <person name="Park M."/>
            <person name="Lee H.-A."/>
            <person name="Lee H.-Y."/>
            <person name="Lee Y."/>
            <person name="Oh S."/>
            <person name="Lee J.H."/>
            <person name="Choi E."/>
            <person name="Choi E."/>
            <person name="Lee S.E."/>
            <person name="Jeon J."/>
            <person name="Kim H."/>
            <person name="Choi G."/>
            <person name="Song H."/>
            <person name="Lee J."/>
            <person name="Lee S.-C."/>
            <person name="Kwon J.-K."/>
            <person name="Lee H.-Y."/>
            <person name="Koo N."/>
            <person name="Hong Y."/>
            <person name="Kim R.W."/>
            <person name="Kang W.-H."/>
            <person name="Huh J.H."/>
            <person name="Kang B.-C."/>
            <person name="Yang T.-J."/>
            <person name="Lee Y.-H."/>
            <person name="Bennetzen J.L."/>
            <person name="Choi D."/>
        </authorList>
    </citation>
    <scope>NUCLEOTIDE SEQUENCE [LARGE SCALE GENOMIC DNA]</scope>
    <source>
        <strain evidence="2">cv. PBC81</strain>
    </source>
</reference>
<name>A0A2G2X059_CAPBA</name>